<evidence type="ECO:0000256" key="5">
    <source>
        <dbReference type="ARBA" id="ARBA00022729"/>
    </source>
</evidence>
<keyword evidence="5" id="KW-0732">Signal</keyword>
<dbReference type="CDD" id="cd01146">
    <property type="entry name" value="FhuD"/>
    <property type="match status" value="1"/>
</dbReference>
<evidence type="ECO:0000256" key="4">
    <source>
        <dbReference type="ARBA" id="ARBA00022496"/>
    </source>
</evidence>
<name>A0A8J3GMA9_9HYPH</name>
<evidence type="ECO:0000259" key="6">
    <source>
        <dbReference type="PROSITE" id="PS50983"/>
    </source>
</evidence>
<evidence type="ECO:0000256" key="1">
    <source>
        <dbReference type="ARBA" id="ARBA00004196"/>
    </source>
</evidence>
<proteinExistence type="inferred from homology"/>
<dbReference type="Gene3D" id="3.40.50.1980">
    <property type="entry name" value="Nitrogenase molybdenum iron protein domain"/>
    <property type="match status" value="2"/>
</dbReference>
<dbReference type="EMBL" id="BMZQ01000005">
    <property type="protein sequence ID" value="GHD23336.1"/>
    <property type="molecule type" value="Genomic_DNA"/>
</dbReference>
<comment type="similarity">
    <text evidence="2">Belongs to the bacterial solute-binding protein 8 family.</text>
</comment>
<keyword evidence="4" id="KW-0406">Ion transport</keyword>
<dbReference type="PROSITE" id="PS50983">
    <property type="entry name" value="FE_B12_PBP"/>
    <property type="match status" value="1"/>
</dbReference>
<keyword evidence="4" id="KW-0410">Iron transport</keyword>
<evidence type="ECO:0000256" key="2">
    <source>
        <dbReference type="ARBA" id="ARBA00008814"/>
    </source>
</evidence>
<reference evidence="7" key="2">
    <citation type="submission" date="2020-09" db="EMBL/GenBank/DDBJ databases">
        <authorList>
            <person name="Sun Q."/>
            <person name="Kim S."/>
        </authorList>
    </citation>
    <scope>NUCLEOTIDE SEQUENCE</scope>
    <source>
        <strain evidence="7">KCTC 42249</strain>
    </source>
</reference>
<gene>
    <name evidence="7" type="primary">fhuD</name>
    <name evidence="7" type="ORF">GCM10016234_38630</name>
</gene>
<dbReference type="AlphaFoldDB" id="A0A8J3GMA9"/>
<dbReference type="PANTHER" id="PTHR30532:SF1">
    <property type="entry name" value="IRON(3+)-HYDROXAMATE-BINDING PROTEIN FHUD"/>
    <property type="match status" value="1"/>
</dbReference>
<reference evidence="7" key="1">
    <citation type="journal article" date="2014" name="Int. J. Syst. Evol. Microbiol.">
        <title>Complete genome sequence of Corynebacterium casei LMG S-19264T (=DSM 44701T), isolated from a smear-ripened cheese.</title>
        <authorList>
            <consortium name="US DOE Joint Genome Institute (JGI-PGF)"/>
            <person name="Walter F."/>
            <person name="Albersmeier A."/>
            <person name="Kalinowski J."/>
            <person name="Ruckert C."/>
        </authorList>
    </citation>
    <scope>NUCLEOTIDE SEQUENCE</scope>
    <source>
        <strain evidence="7">KCTC 42249</strain>
    </source>
</reference>
<dbReference type="InterPro" id="IPR051313">
    <property type="entry name" value="Bact_iron-sidero_bind"/>
</dbReference>
<keyword evidence="8" id="KW-1185">Reference proteome</keyword>
<dbReference type="SUPFAM" id="SSF53807">
    <property type="entry name" value="Helical backbone' metal receptor"/>
    <property type="match status" value="1"/>
</dbReference>
<sequence length="279" mass="29881">MCAGSLALPLASARAETGGIAIVDWALLETALALGLKPLAAVELVLFKKIVAEPPLPDGIIDLGLRGAINFELLATLQPSLIYGSNYSAWANDTLRRMAPVREFSIYLRGQAPYEKAVAAMRGMAGDQGLQETAESYIAETDKYLASVGDRLAHQRQRPILIINLGDARHFRAFGVDSMFGDVAARLGFTNAWATKTAYSATAPVGLERLADHPDATIAVVGPVPPEAARALPRSALWQAMPAVREGRTVWLPNINPFGGLPAARRFARLLAEGLERAT</sequence>
<evidence type="ECO:0000313" key="7">
    <source>
        <dbReference type="EMBL" id="GHD23336.1"/>
    </source>
</evidence>
<comment type="subcellular location">
    <subcellularLocation>
        <location evidence="1">Cell envelope</location>
    </subcellularLocation>
</comment>
<dbReference type="PANTHER" id="PTHR30532">
    <property type="entry name" value="IRON III DICITRATE-BINDING PERIPLASMIC PROTEIN"/>
    <property type="match status" value="1"/>
</dbReference>
<dbReference type="InterPro" id="IPR002491">
    <property type="entry name" value="ABC_transptr_periplasmic_BD"/>
</dbReference>
<dbReference type="PRINTS" id="PR01715">
    <property type="entry name" value="FERRIBNDNGPP"/>
</dbReference>
<feature type="domain" description="Fe/B12 periplasmic-binding" evidence="6">
    <location>
        <begin position="19"/>
        <end position="279"/>
    </location>
</feature>
<keyword evidence="4" id="KW-0408">Iron</keyword>
<protein>
    <submittedName>
        <fullName evidence="7">Amino acid ABC transporter substrate-binding protein</fullName>
    </submittedName>
</protein>
<dbReference type="GO" id="GO:1901678">
    <property type="term" value="P:iron coordination entity transport"/>
    <property type="evidence" value="ECO:0007669"/>
    <property type="project" value="UniProtKB-ARBA"/>
</dbReference>
<organism evidence="7 8">
    <name type="scientific">Tianweitania populi</name>
    <dbReference type="NCBI Taxonomy" id="1607949"/>
    <lineage>
        <taxon>Bacteria</taxon>
        <taxon>Pseudomonadati</taxon>
        <taxon>Pseudomonadota</taxon>
        <taxon>Alphaproteobacteria</taxon>
        <taxon>Hyphomicrobiales</taxon>
        <taxon>Phyllobacteriaceae</taxon>
        <taxon>Tianweitania</taxon>
    </lineage>
</organism>
<evidence type="ECO:0000256" key="3">
    <source>
        <dbReference type="ARBA" id="ARBA00022448"/>
    </source>
</evidence>
<evidence type="ECO:0000313" key="8">
    <source>
        <dbReference type="Proteomes" id="UP000630142"/>
    </source>
</evidence>
<comment type="caution">
    <text evidence="7">The sequence shown here is derived from an EMBL/GenBank/DDBJ whole genome shotgun (WGS) entry which is preliminary data.</text>
</comment>
<keyword evidence="3" id="KW-0813">Transport</keyword>
<dbReference type="GO" id="GO:0030288">
    <property type="term" value="C:outer membrane-bounded periplasmic space"/>
    <property type="evidence" value="ECO:0007669"/>
    <property type="project" value="TreeGrafter"/>
</dbReference>
<dbReference type="Proteomes" id="UP000630142">
    <property type="component" value="Unassembled WGS sequence"/>
</dbReference>
<dbReference type="Pfam" id="PF01497">
    <property type="entry name" value="Peripla_BP_2"/>
    <property type="match status" value="1"/>
</dbReference>
<accession>A0A8J3GMA9</accession>